<feature type="compositionally biased region" description="Basic and acidic residues" evidence="1">
    <location>
        <begin position="7"/>
        <end position="20"/>
    </location>
</feature>
<dbReference type="Proteomes" id="UP000194546">
    <property type="component" value="Unassembled WGS sequence"/>
</dbReference>
<feature type="region of interest" description="Disordered" evidence="1">
    <location>
        <begin position="1"/>
        <end position="20"/>
    </location>
</feature>
<name>A0A242M6Q2_CABSO</name>
<organism evidence="2 3">
    <name type="scientific">Caballeronia sordidicola</name>
    <name type="common">Burkholderia sordidicola</name>
    <dbReference type="NCBI Taxonomy" id="196367"/>
    <lineage>
        <taxon>Bacteria</taxon>
        <taxon>Pseudomonadati</taxon>
        <taxon>Pseudomonadota</taxon>
        <taxon>Betaproteobacteria</taxon>
        <taxon>Burkholderiales</taxon>
        <taxon>Burkholderiaceae</taxon>
        <taxon>Caballeronia</taxon>
    </lineage>
</organism>
<protein>
    <submittedName>
        <fullName evidence="2">Uncharacterized protein</fullName>
    </submittedName>
</protein>
<proteinExistence type="predicted"/>
<comment type="caution">
    <text evidence="2">The sequence shown here is derived from an EMBL/GenBank/DDBJ whole genome shotgun (WGS) entry which is preliminary data.</text>
</comment>
<accession>A0A242M6Q2</accession>
<dbReference type="EMBL" id="NBTY01000200">
    <property type="protein sequence ID" value="OTP66513.1"/>
    <property type="molecule type" value="Genomic_DNA"/>
</dbReference>
<gene>
    <name evidence="2" type="ORF">PAMC26510_34860</name>
</gene>
<dbReference type="AlphaFoldDB" id="A0A242M6Q2"/>
<evidence type="ECO:0000313" key="3">
    <source>
        <dbReference type="Proteomes" id="UP000194546"/>
    </source>
</evidence>
<sequence length="58" mass="6102">MGADGRCGNRHETGSVHDSMDAKALEENAYFNANAQGQLAPIAPQVVKSSMKVANAIE</sequence>
<evidence type="ECO:0000256" key="1">
    <source>
        <dbReference type="SAM" id="MobiDB-lite"/>
    </source>
</evidence>
<evidence type="ECO:0000313" key="2">
    <source>
        <dbReference type="EMBL" id="OTP66513.1"/>
    </source>
</evidence>
<reference evidence="2 3" key="1">
    <citation type="submission" date="2017-03" db="EMBL/GenBank/DDBJ databases">
        <title>Genome analysis of strain PAMC 26510.</title>
        <authorList>
            <person name="Oh H.-M."/>
            <person name="Yang J.-A."/>
        </authorList>
    </citation>
    <scope>NUCLEOTIDE SEQUENCE [LARGE SCALE GENOMIC DNA]</scope>
    <source>
        <strain evidence="2 3">PAMC 26510</strain>
    </source>
</reference>